<comment type="caution">
    <text evidence="1">The sequence shown here is derived from an EMBL/GenBank/DDBJ whole genome shotgun (WGS) entry which is preliminary data.</text>
</comment>
<gene>
    <name evidence="1" type="ORF">DGAL_LOCUS9492</name>
</gene>
<evidence type="ECO:0000313" key="1">
    <source>
        <dbReference type="EMBL" id="CAH0106338.1"/>
    </source>
</evidence>
<accession>A0A8J2RP69</accession>
<dbReference type="EMBL" id="CAKKLH010000223">
    <property type="protein sequence ID" value="CAH0106338.1"/>
    <property type="molecule type" value="Genomic_DNA"/>
</dbReference>
<evidence type="ECO:0000313" key="2">
    <source>
        <dbReference type="Proteomes" id="UP000789390"/>
    </source>
</evidence>
<organism evidence="1 2">
    <name type="scientific">Daphnia galeata</name>
    <dbReference type="NCBI Taxonomy" id="27404"/>
    <lineage>
        <taxon>Eukaryota</taxon>
        <taxon>Metazoa</taxon>
        <taxon>Ecdysozoa</taxon>
        <taxon>Arthropoda</taxon>
        <taxon>Crustacea</taxon>
        <taxon>Branchiopoda</taxon>
        <taxon>Diplostraca</taxon>
        <taxon>Cladocera</taxon>
        <taxon>Anomopoda</taxon>
        <taxon>Daphniidae</taxon>
        <taxon>Daphnia</taxon>
    </lineage>
</organism>
<sequence length="68" mass="7956">MMLATKNLNCNVFHFTHFCKKSYFTTSSQHTAFPLMQCQPISNRRLKARFQRVSVMRSPVSRTLAEKC</sequence>
<dbReference type="AlphaFoldDB" id="A0A8J2RP69"/>
<name>A0A8J2RP69_9CRUS</name>
<keyword evidence="2" id="KW-1185">Reference proteome</keyword>
<reference evidence="1" key="1">
    <citation type="submission" date="2021-11" db="EMBL/GenBank/DDBJ databases">
        <authorList>
            <person name="Schell T."/>
        </authorList>
    </citation>
    <scope>NUCLEOTIDE SEQUENCE</scope>
    <source>
        <strain evidence="1">M5</strain>
    </source>
</reference>
<proteinExistence type="predicted"/>
<protein>
    <submittedName>
        <fullName evidence="1">Uncharacterized protein</fullName>
    </submittedName>
</protein>
<dbReference type="Proteomes" id="UP000789390">
    <property type="component" value="Unassembled WGS sequence"/>
</dbReference>